<sequence>MKKLSLALGITIVGLLLASCTSGDDSADTSAEERDNRSEENNENGTDNQTEDGNASDEEKSEQPSTSDQADDEEYYKELAVLGEYDDDLYPDVLKNLQLPGIHENTLIYNGTINPDHSIRFEFPHDEKTIDPEVSEEGHFSISFSDKEIRENDDIRVYIFGGGLPHEQTFELPVHPSEEGMEVIESDADTSAQEEALLEEVSLPDIKTGTKTYEAETGDMVENVHYSIDGEMVRQDLLVKSADHDNPEGEIVVEFDESPATGQTFEFYILANGVTAKIEKQVKKSSEDERQSADRIIEETELPEITLDTTNYEGKTDPNAEVKVTDPELPNWIVTLDLDEDGNFTLPLEDRIEEPGQIIQFTITDEDGNSTTIEKEVQ</sequence>
<dbReference type="AlphaFoldDB" id="A0A165JK03"/>
<evidence type="ECO:0000256" key="1">
    <source>
        <dbReference type="SAM" id="MobiDB-lite"/>
    </source>
</evidence>
<feature type="signal peptide" evidence="2">
    <location>
        <begin position="1"/>
        <end position="18"/>
    </location>
</feature>
<name>A0A165JK03_9BACI</name>
<feature type="compositionally biased region" description="Basic and acidic residues" evidence="1">
    <location>
        <begin position="31"/>
        <end position="40"/>
    </location>
</feature>
<proteinExistence type="predicted"/>
<organism evidence="3 4">
    <name type="scientific">Rossellomorea marisflavi</name>
    <dbReference type="NCBI Taxonomy" id="189381"/>
    <lineage>
        <taxon>Bacteria</taxon>
        <taxon>Bacillati</taxon>
        <taxon>Bacillota</taxon>
        <taxon>Bacilli</taxon>
        <taxon>Bacillales</taxon>
        <taxon>Bacillaceae</taxon>
        <taxon>Rossellomorea</taxon>
    </lineage>
</organism>
<evidence type="ECO:0000313" key="3">
    <source>
        <dbReference type="EMBL" id="KZE46444.1"/>
    </source>
</evidence>
<dbReference type="PROSITE" id="PS51257">
    <property type="entry name" value="PROKAR_LIPOPROTEIN"/>
    <property type="match status" value="1"/>
</dbReference>
<dbReference type="OrthoDB" id="2844432at2"/>
<dbReference type="Gene3D" id="2.60.40.10">
    <property type="entry name" value="Immunoglobulins"/>
    <property type="match status" value="1"/>
</dbReference>
<dbReference type="InterPro" id="IPR013783">
    <property type="entry name" value="Ig-like_fold"/>
</dbReference>
<feature type="region of interest" description="Disordered" evidence="1">
    <location>
        <begin position="20"/>
        <end position="73"/>
    </location>
</feature>
<keyword evidence="2" id="KW-0732">Signal</keyword>
<reference evidence="4" key="1">
    <citation type="submission" date="2016-01" db="EMBL/GenBank/DDBJ databases">
        <title>Whole genome sequencing of Bhargavaea cecembensis T14.</title>
        <authorList>
            <person name="Hong K.W."/>
        </authorList>
    </citation>
    <scope>NUCLEOTIDE SEQUENCE [LARGE SCALE GENOMIC DNA]</scope>
    <source>
        <strain evidence="4">M19</strain>
    </source>
</reference>
<feature type="chain" id="PRO_5038532964" evidence="2">
    <location>
        <begin position="19"/>
        <end position="378"/>
    </location>
</feature>
<dbReference type="Proteomes" id="UP000076510">
    <property type="component" value="Unassembled WGS sequence"/>
</dbReference>
<accession>A0A165JK03</accession>
<dbReference type="RefSeq" id="WP_063191471.1">
    <property type="nucleotide sequence ID" value="NZ_JBLGCT010000001.1"/>
</dbReference>
<protein>
    <submittedName>
        <fullName evidence="3">Uncharacterized protein</fullName>
    </submittedName>
</protein>
<evidence type="ECO:0000313" key="4">
    <source>
        <dbReference type="Proteomes" id="UP000076510"/>
    </source>
</evidence>
<comment type="caution">
    <text evidence="3">The sequence shown here is derived from an EMBL/GenBank/DDBJ whole genome shotgun (WGS) entry which is preliminary data.</text>
</comment>
<gene>
    <name evidence="3" type="ORF">AV649_21680</name>
</gene>
<dbReference type="EMBL" id="LQQY01000029">
    <property type="protein sequence ID" value="KZE46444.1"/>
    <property type="molecule type" value="Genomic_DNA"/>
</dbReference>
<evidence type="ECO:0000256" key="2">
    <source>
        <dbReference type="SAM" id="SignalP"/>
    </source>
</evidence>